<dbReference type="Proteomes" id="UP001497382">
    <property type="component" value="Unassembled WGS sequence"/>
</dbReference>
<comment type="caution">
    <text evidence="1">The sequence shown here is derived from an EMBL/GenBank/DDBJ whole genome shotgun (WGS) entry which is preliminary data.</text>
</comment>
<accession>A0AAV1ZYB0</accession>
<reference evidence="1 2" key="1">
    <citation type="submission" date="2024-04" db="EMBL/GenBank/DDBJ databases">
        <authorList>
            <person name="Rising A."/>
            <person name="Reimegard J."/>
            <person name="Sonavane S."/>
            <person name="Akerstrom W."/>
            <person name="Nylinder S."/>
            <person name="Hedman E."/>
            <person name="Kallberg Y."/>
        </authorList>
    </citation>
    <scope>NUCLEOTIDE SEQUENCE [LARGE SCALE GENOMIC DNA]</scope>
</reference>
<name>A0AAV1ZYB0_9ARAC</name>
<protein>
    <submittedName>
        <fullName evidence="1">Uncharacterized protein</fullName>
    </submittedName>
</protein>
<evidence type="ECO:0000313" key="1">
    <source>
        <dbReference type="EMBL" id="CAL1276856.1"/>
    </source>
</evidence>
<keyword evidence="2" id="KW-1185">Reference proteome</keyword>
<dbReference type="EMBL" id="CAXIEN010000097">
    <property type="protein sequence ID" value="CAL1276856.1"/>
    <property type="molecule type" value="Genomic_DNA"/>
</dbReference>
<proteinExistence type="predicted"/>
<evidence type="ECO:0000313" key="2">
    <source>
        <dbReference type="Proteomes" id="UP001497382"/>
    </source>
</evidence>
<dbReference type="AlphaFoldDB" id="A0AAV1ZYB0"/>
<organism evidence="1 2">
    <name type="scientific">Larinioides sclopetarius</name>
    <dbReference type="NCBI Taxonomy" id="280406"/>
    <lineage>
        <taxon>Eukaryota</taxon>
        <taxon>Metazoa</taxon>
        <taxon>Ecdysozoa</taxon>
        <taxon>Arthropoda</taxon>
        <taxon>Chelicerata</taxon>
        <taxon>Arachnida</taxon>
        <taxon>Araneae</taxon>
        <taxon>Araneomorphae</taxon>
        <taxon>Entelegynae</taxon>
        <taxon>Araneoidea</taxon>
        <taxon>Araneidae</taxon>
        <taxon>Larinioides</taxon>
    </lineage>
</organism>
<gene>
    <name evidence="1" type="ORF">LARSCL_LOCUS8881</name>
</gene>
<sequence length="39" mass="4903">MNWNERKQFWMEQQNLSNCGLQKNEKVQSRNEEKNKKLY</sequence>